<dbReference type="PROSITE" id="PS51186">
    <property type="entry name" value="GNAT"/>
    <property type="match status" value="1"/>
</dbReference>
<evidence type="ECO:0000259" key="1">
    <source>
        <dbReference type="PROSITE" id="PS51186"/>
    </source>
</evidence>
<dbReference type="Gene3D" id="3.40.630.30">
    <property type="match status" value="1"/>
</dbReference>
<dbReference type="PANTHER" id="PTHR37817:SF1">
    <property type="entry name" value="N-ACETYLTRANSFERASE EIS"/>
    <property type="match status" value="1"/>
</dbReference>
<sequence>MIVRRLEQSEHGNTRPLWEEVFTEDTQAFLDYYYYIKTKDNQIYVVEEDEQICSMLQLNPYRLKVEKSEFPSAYIIAVATKESYRGRGFMGALLRRALNDMYAEKIPFTFLMPAAEAIYTPYDFRFIYSQCIASADPCICDAGKGEKAAQKCSFTDAALWNAEELADFFNRHFAVKWQVHAVRDTAYYQTMIMEQQSERGGVRLIRHNGELAGFYAYAAEEGLEIREPLYLDGYERAFLHSAQELAASFERIKIFACPDHLADEKKPVIMARIICLPELVKAMKVQEEAELDCSFAVIDPIIHENSRVWRLTSPAGEEQLHVRETEDSEGILTVDALTEFLFGRIDTDELSDREGVVMTEHLSEELQKITKLTKIFLNEVV</sequence>
<accession>A0A9D2QC39</accession>
<dbReference type="Gene3D" id="3.30.1050.10">
    <property type="entry name" value="SCP2 sterol-binding domain"/>
    <property type="match status" value="1"/>
</dbReference>
<dbReference type="PANTHER" id="PTHR37817">
    <property type="entry name" value="N-ACETYLTRANSFERASE EIS"/>
    <property type="match status" value="1"/>
</dbReference>
<keyword evidence="2" id="KW-0012">Acyltransferase</keyword>
<name>A0A9D2QC39_9FIRM</name>
<protein>
    <submittedName>
        <fullName evidence="2">GNAT family N-acetyltransferase</fullName>
        <ecNumber evidence="2">2.3.1.-</ecNumber>
    </submittedName>
</protein>
<reference evidence="2" key="2">
    <citation type="submission" date="2021-04" db="EMBL/GenBank/DDBJ databases">
        <authorList>
            <person name="Gilroy R."/>
        </authorList>
    </citation>
    <scope>NUCLEOTIDE SEQUENCE</scope>
    <source>
        <strain evidence="2">CHK196-7946</strain>
    </source>
</reference>
<dbReference type="SUPFAM" id="SSF55718">
    <property type="entry name" value="SCP-like"/>
    <property type="match status" value="1"/>
</dbReference>
<gene>
    <name evidence="2" type="ORF">H9697_09860</name>
</gene>
<organism evidence="2 3">
    <name type="scientific">Candidatus Mediterraneibacter faecavium</name>
    <dbReference type="NCBI Taxonomy" id="2838668"/>
    <lineage>
        <taxon>Bacteria</taxon>
        <taxon>Bacillati</taxon>
        <taxon>Bacillota</taxon>
        <taxon>Clostridia</taxon>
        <taxon>Lachnospirales</taxon>
        <taxon>Lachnospiraceae</taxon>
        <taxon>Mediterraneibacter</taxon>
    </lineage>
</organism>
<reference evidence="2" key="1">
    <citation type="journal article" date="2021" name="PeerJ">
        <title>Extensive microbial diversity within the chicken gut microbiome revealed by metagenomics and culture.</title>
        <authorList>
            <person name="Gilroy R."/>
            <person name="Ravi A."/>
            <person name="Getino M."/>
            <person name="Pursley I."/>
            <person name="Horton D.L."/>
            <person name="Alikhan N.F."/>
            <person name="Baker D."/>
            <person name="Gharbi K."/>
            <person name="Hall N."/>
            <person name="Watson M."/>
            <person name="Adriaenssens E.M."/>
            <person name="Foster-Nyarko E."/>
            <person name="Jarju S."/>
            <person name="Secka A."/>
            <person name="Antonio M."/>
            <person name="Oren A."/>
            <person name="Chaudhuri R.R."/>
            <person name="La Ragione R."/>
            <person name="Hildebrand F."/>
            <person name="Pallen M.J."/>
        </authorList>
    </citation>
    <scope>NUCLEOTIDE SEQUENCE</scope>
    <source>
        <strain evidence="2">CHK196-7946</strain>
    </source>
</reference>
<evidence type="ECO:0000313" key="2">
    <source>
        <dbReference type="EMBL" id="HJC75230.1"/>
    </source>
</evidence>
<dbReference type="EMBL" id="DWVY01000050">
    <property type="protein sequence ID" value="HJC75230.1"/>
    <property type="molecule type" value="Genomic_DNA"/>
</dbReference>
<dbReference type="Pfam" id="PF13530">
    <property type="entry name" value="SCP2_2"/>
    <property type="match status" value="1"/>
</dbReference>
<comment type="caution">
    <text evidence="2">The sequence shown here is derived from an EMBL/GenBank/DDBJ whole genome shotgun (WGS) entry which is preliminary data.</text>
</comment>
<dbReference type="Proteomes" id="UP000823902">
    <property type="component" value="Unassembled WGS sequence"/>
</dbReference>
<dbReference type="InterPro" id="IPR025559">
    <property type="entry name" value="Eis_dom"/>
</dbReference>
<dbReference type="AlphaFoldDB" id="A0A9D2QC39"/>
<dbReference type="CDD" id="cd04301">
    <property type="entry name" value="NAT_SF"/>
    <property type="match status" value="1"/>
</dbReference>
<dbReference type="InterPro" id="IPR016181">
    <property type="entry name" value="Acyl_CoA_acyltransferase"/>
</dbReference>
<dbReference type="Pfam" id="PF13527">
    <property type="entry name" value="Acetyltransf_9"/>
    <property type="match status" value="1"/>
</dbReference>
<feature type="domain" description="N-acetyltransferase" evidence="1">
    <location>
        <begin position="1"/>
        <end position="166"/>
    </location>
</feature>
<dbReference type="EC" id="2.3.1.-" evidence="2"/>
<dbReference type="GO" id="GO:0034069">
    <property type="term" value="F:aminoglycoside N-acetyltransferase activity"/>
    <property type="evidence" value="ECO:0007669"/>
    <property type="project" value="TreeGrafter"/>
</dbReference>
<dbReference type="InterPro" id="IPR051554">
    <property type="entry name" value="Acetyltransferase_Eis"/>
</dbReference>
<dbReference type="InterPro" id="IPR000182">
    <property type="entry name" value="GNAT_dom"/>
</dbReference>
<dbReference type="SUPFAM" id="SSF55729">
    <property type="entry name" value="Acyl-CoA N-acyltransferases (Nat)"/>
    <property type="match status" value="1"/>
</dbReference>
<keyword evidence="2" id="KW-0808">Transferase</keyword>
<dbReference type="GO" id="GO:0030649">
    <property type="term" value="P:aminoglycoside antibiotic catabolic process"/>
    <property type="evidence" value="ECO:0007669"/>
    <property type="project" value="TreeGrafter"/>
</dbReference>
<dbReference type="InterPro" id="IPR036527">
    <property type="entry name" value="SCP2_sterol-bd_dom_sf"/>
</dbReference>
<evidence type="ECO:0000313" key="3">
    <source>
        <dbReference type="Proteomes" id="UP000823902"/>
    </source>
</evidence>
<proteinExistence type="predicted"/>